<protein>
    <submittedName>
        <fullName evidence="2">Uncharacterized protein</fullName>
    </submittedName>
</protein>
<evidence type="ECO:0000313" key="2">
    <source>
        <dbReference type="EMBL" id="KIP02965.1"/>
    </source>
</evidence>
<evidence type="ECO:0000313" key="3">
    <source>
        <dbReference type="Proteomes" id="UP000053257"/>
    </source>
</evidence>
<dbReference type="HOGENOM" id="CLU_1294840_0_0_1"/>
<accession>A0A0C3S4H2</accession>
<name>A0A0C3S4H2_PHLG1</name>
<feature type="region of interest" description="Disordered" evidence="1">
    <location>
        <begin position="71"/>
        <end position="95"/>
    </location>
</feature>
<reference evidence="2 3" key="1">
    <citation type="journal article" date="2014" name="PLoS Genet.">
        <title>Analysis of the Phlebiopsis gigantea genome, transcriptome and secretome provides insight into its pioneer colonization strategies of wood.</title>
        <authorList>
            <person name="Hori C."/>
            <person name="Ishida T."/>
            <person name="Igarashi K."/>
            <person name="Samejima M."/>
            <person name="Suzuki H."/>
            <person name="Master E."/>
            <person name="Ferreira P."/>
            <person name="Ruiz-Duenas F.J."/>
            <person name="Held B."/>
            <person name="Canessa P."/>
            <person name="Larrondo L.F."/>
            <person name="Schmoll M."/>
            <person name="Druzhinina I.S."/>
            <person name="Kubicek C.P."/>
            <person name="Gaskell J.A."/>
            <person name="Kersten P."/>
            <person name="St John F."/>
            <person name="Glasner J."/>
            <person name="Sabat G."/>
            <person name="Splinter BonDurant S."/>
            <person name="Syed K."/>
            <person name="Yadav J."/>
            <person name="Mgbeahuruike A.C."/>
            <person name="Kovalchuk A."/>
            <person name="Asiegbu F.O."/>
            <person name="Lackner G."/>
            <person name="Hoffmeister D."/>
            <person name="Rencoret J."/>
            <person name="Gutierrez A."/>
            <person name="Sun H."/>
            <person name="Lindquist E."/>
            <person name="Barry K."/>
            <person name="Riley R."/>
            <person name="Grigoriev I.V."/>
            <person name="Henrissat B."/>
            <person name="Kues U."/>
            <person name="Berka R.M."/>
            <person name="Martinez A.T."/>
            <person name="Covert S.F."/>
            <person name="Blanchette R.A."/>
            <person name="Cullen D."/>
        </authorList>
    </citation>
    <scope>NUCLEOTIDE SEQUENCE [LARGE SCALE GENOMIC DNA]</scope>
    <source>
        <strain evidence="2 3">11061_1 CR5-6</strain>
    </source>
</reference>
<dbReference type="Proteomes" id="UP000053257">
    <property type="component" value="Unassembled WGS sequence"/>
</dbReference>
<feature type="region of interest" description="Disordered" evidence="1">
    <location>
        <begin position="13"/>
        <end position="46"/>
    </location>
</feature>
<dbReference type="EMBL" id="KN840642">
    <property type="protein sequence ID" value="KIP02965.1"/>
    <property type="molecule type" value="Genomic_DNA"/>
</dbReference>
<evidence type="ECO:0000256" key="1">
    <source>
        <dbReference type="SAM" id="MobiDB-lite"/>
    </source>
</evidence>
<gene>
    <name evidence="2" type="ORF">PHLGIDRAFT_270082</name>
</gene>
<keyword evidence="3" id="KW-1185">Reference proteome</keyword>
<dbReference type="AlphaFoldDB" id="A0A0C3S4H2"/>
<feature type="compositionally biased region" description="Polar residues" evidence="1">
    <location>
        <begin position="77"/>
        <end position="87"/>
    </location>
</feature>
<proteinExistence type="predicted"/>
<organism evidence="2 3">
    <name type="scientific">Phlebiopsis gigantea (strain 11061_1 CR5-6)</name>
    <name type="common">White-rot fungus</name>
    <name type="synonym">Peniophora gigantea</name>
    <dbReference type="NCBI Taxonomy" id="745531"/>
    <lineage>
        <taxon>Eukaryota</taxon>
        <taxon>Fungi</taxon>
        <taxon>Dikarya</taxon>
        <taxon>Basidiomycota</taxon>
        <taxon>Agaricomycotina</taxon>
        <taxon>Agaricomycetes</taxon>
        <taxon>Polyporales</taxon>
        <taxon>Phanerochaetaceae</taxon>
        <taxon>Phlebiopsis</taxon>
    </lineage>
</organism>
<sequence length="213" mass="22846">MVRTFRLHTPSCFRPSAIPTHDPSPSGRVPPHVHPPREISDCPGAGRPHPASFCTHRYVLSRHTTSAALEEEPLPSGQLSAARQPSCGSVGGSDGLAATRARTARWASISCTKNGADLAVIQKTGANGPRSPHLSLRATNRPPHGLEACNGSPLLCGTRVRHVREPPVETRPAKVEAFHPRRRAHRLVNALVPNKPSGSMIGRCRSAIPRVQV</sequence>